<dbReference type="GO" id="GO:0005576">
    <property type="term" value="C:extracellular region"/>
    <property type="evidence" value="ECO:0007669"/>
    <property type="project" value="InterPro"/>
</dbReference>
<evidence type="ECO:0000256" key="2">
    <source>
        <dbReference type="ARBA" id="ARBA00023157"/>
    </source>
</evidence>
<comment type="similarity">
    <text evidence="1">Belongs to the CRISP family.</text>
</comment>
<dbReference type="OrthoDB" id="737510at2759"/>
<keyword evidence="7" id="KW-1185">Reference proteome</keyword>
<dbReference type="InterPro" id="IPR014044">
    <property type="entry name" value="CAP_dom"/>
</dbReference>
<dbReference type="Gene3D" id="3.40.33.10">
    <property type="entry name" value="CAP"/>
    <property type="match status" value="2"/>
</dbReference>
<proteinExistence type="inferred from homology"/>
<feature type="disulfide bond" evidence="3">
    <location>
        <begin position="257"/>
        <end position="275"/>
    </location>
</feature>
<feature type="disulfide bond" evidence="3">
    <location>
        <begin position="266"/>
        <end position="279"/>
    </location>
</feature>
<dbReference type="Proteomes" id="UP000618051">
    <property type="component" value="Unassembled WGS sequence"/>
</dbReference>
<evidence type="ECO:0000313" key="5">
    <source>
        <dbReference type="EMBL" id="KAG0116507.1"/>
    </source>
</evidence>
<dbReference type="EMBL" id="JADDUC020000003">
    <property type="protein sequence ID" value="KAI1241315.1"/>
    <property type="molecule type" value="Genomic_DNA"/>
</dbReference>
<dbReference type="InterPro" id="IPR035940">
    <property type="entry name" value="CAP_sf"/>
</dbReference>
<dbReference type="InterPro" id="IPR013871">
    <property type="entry name" value="Cysteine_rich_secretory"/>
</dbReference>
<reference evidence="6 7" key="2">
    <citation type="journal article" date="2021" name="J. Hered.">
        <title>Feather Gene Expression Elucidates the Developmental Basis of Plumage Iridescence in African Starlings.</title>
        <authorList>
            <person name="Rubenstein D.R."/>
            <person name="Corvelo A."/>
            <person name="MacManes M.D."/>
            <person name="Maia R."/>
            <person name="Narzisi G."/>
            <person name="Rousaki A."/>
            <person name="Vandenabeele P."/>
            <person name="Shawkey M.D."/>
            <person name="Solomon J."/>
        </authorList>
    </citation>
    <scope>NUCLEOTIDE SEQUENCE [LARGE SCALE GENOMIC DNA]</scope>
    <source>
        <strain evidence="6">SS15</strain>
    </source>
</reference>
<dbReference type="FunFam" id="1.10.10.740:FF:000001">
    <property type="entry name" value="Cysteine-rich secretory protein 2"/>
    <property type="match status" value="1"/>
</dbReference>
<dbReference type="InterPro" id="IPR018244">
    <property type="entry name" value="Allrgn_V5/Tpx1_CS"/>
</dbReference>
<evidence type="ECO:0000259" key="4">
    <source>
        <dbReference type="PROSITE" id="PS51670"/>
    </source>
</evidence>
<evidence type="ECO:0000256" key="3">
    <source>
        <dbReference type="PROSITE-ProRule" id="PRU01005"/>
    </source>
</evidence>
<dbReference type="PROSITE" id="PS01010">
    <property type="entry name" value="CRISP_2"/>
    <property type="match status" value="1"/>
</dbReference>
<dbReference type="InterPro" id="IPR003582">
    <property type="entry name" value="ShKT_dom"/>
</dbReference>
<dbReference type="SUPFAM" id="SSF57546">
    <property type="entry name" value="Crisp domain-like"/>
    <property type="match status" value="1"/>
</dbReference>
<dbReference type="PROSITE" id="PS51670">
    <property type="entry name" value="SHKT"/>
    <property type="match status" value="1"/>
</dbReference>
<dbReference type="PANTHER" id="PTHR10334">
    <property type="entry name" value="CYSTEINE-RICH SECRETORY PROTEIN-RELATED"/>
    <property type="match status" value="1"/>
</dbReference>
<dbReference type="AlphaFoldDB" id="A0A835TRK1"/>
<dbReference type="SMART" id="SM00198">
    <property type="entry name" value="SCP"/>
    <property type="match status" value="1"/>
</dbReference>
<feature type="non-terminal residue" evidence="5">
    <location>
        <position position="1"/>
    </location>
</feature>
<keyword evidence="2 3" id="KW-1015">Disulfide bond</keyword>
<dbReference type="Pfam" id="PF08562">
    <property type="entry name" value="Crisp"/>
    <property type="match status" value="1"/>
</dbReference>
<organism evidence="5">
    <name type="scientific">Lamprotornis superbus</name>
    <dbReference type="NCBI Taxonomy" id="245042"/>
    <lineage>
        <taxon>Eukaryota</taxon>
        <taxon>Metazoa</taxon>
        <taxon>Chordata</taxon>
        <taxon>Craniata</taxon>
        <taxon>Vertebrata</taxon>
        <taxon>Euteleostomi</taxon>
        <taxon>Archelosauria</taxon>
        <taxon>Archosauria</taxon>
        <taxon>Dinosauria</taxon>
        <taxon>Saurischia</taxon>
        <taxon>Theropoda</taxon>
        <taxon>Coelurosauria</taxon>
        <taxon>Aves</taxon>
        <taxon>Neognathae</taxon>
        <taxon>Neoaves</taxon>
        <taxon>Telluraves</taxon>
        <taxon>Australaves</taxon>
        <taxon>Passeriformes</taxon>
        <taxon>Sturnidae</taxon>
        <taxon>Lamprotornis</taxon>
    </lineage>
</organism>
<sequence>ETGALSALSSIRAEQQKLIVDRHNALRREVKPTASNMMKMEWSPPAAENAQNWANHCILRHSLPSLRRTNVQCGENLFMSSVPFSWSHVLQAWYNEKKNFEYGIGAKKIGAVFGHYTQQHYVQLLLRLPVLPHVCVTCGENVLLSHYPRTWADTIQVWYSQSSNFKYGYGAISKNVNVESYTQLIWYNSYKVGCGVSYCPTDSYKYFYVCQYCPAGNNPMQIAMPYRSGPRCADCPGQCDKGLCTNPCKYQDLLENCKNLKTLFGCSHSLVKKQCPASCKCTTQII</sequence>
<feature type="domain" description="ShKT" evidence="4">
    <location>
        <begin position="248"/>
        <end position="281"/>
    </location>
</feature>
<dbReference type="SUPFAM" id="SSF55797">
    <property type="entry name" value="PR-1-like"/>
    <property type="match status" value="2"/>
</dbReference>
<dbReference type="PRINTS" id="PR00837">
    <property type="entry name" value="V5TPXLIKE"/>
</dbReference>
<accession>A0A835TRK1</accession>
<evidence type="ECO:0000313" key="6">
    <source>
        <dbReference type="EMBL" id="KAI1241315.1"/>
    </source>
</evidence>
<protein>
    <submittedName>
        <fullName evidence="5">Cysteine-rich secretory protein 2</fullName>
    </submittedName>
</protein>
<name>A0A835TRK1_9PASS</name>
<dbReference type="InterPro" id="IPR001283">
    <property type="entry name" value="CRISP-related"/>
</dbReference>
<dbReference type="InterPro" id="IPR042076">
    <property type="entry name" value="Crisp-like_dom"/>
</dbReference>
<gene>
    <name evidence="6" type="ORF">IHE44_0009793</name>
    <name evidence="5" type="ORF">IHE44_004013</name>
</gene>
<dbReference type="Gene3D" id="1.10.10.740">
    <property type="entry name" value="Crisp domain"/>
    <property type="match status" value="1"/>
</dbReference>
<dbReference type="Pfam" id="PF00188">
    <property type="entry name" value="CAP"/>
    <property type="match status" value="2"/>
</dbReference>
<comment type="caution">
    <text evidence="3">Lacks conserved residue(s) required for the propagation of feature annotation.</text>
</comment>
<reference evidence="6" key="3">
    <citation type="submission" date="2022-01" db="EMBL/GenBank/DDBJ databases">
        <authorList>
            <person name="Rubenstein D.R."/>
        </authorList>
    </citation>
    <scope>NUCLEOTIDE SEQUENCE</scope>
    <source>
        <strain evidence="6">SS15</strain>
        <tissue evidence="6">Liver</tissue>
    </source>
</reference>
<dbReference type="EMBL" id="JADDUC010000173">
    <property type="protein sequence ID" value="KAG0116507.1"/>
    <property type="molecule type" value="Genomic_DNA"/>
</dbReference>
<evidence type="ECO:0000256" key="1">
    <source>
        <dbReference type="ARBA" id="ARBA00009923"/>
    </source>
</evidence>
<evidence type="ECO:0000313" key="7">
    <source>
        <dbReference type="Proteomes" id="UP000618051"/>
    </source>
</evidence>
<comment type="caution">
    <text evidence="5">The sequence shown here is derived from an EMBL/GenBank/DDBJ whole genome shotgun (WGS) entry which is preliminary data.</text>
</comment>
<reference evidence="5" key="1">
    <citation type="submission" date="2020-10" db="EMBL/GenBank/DDBJ databases">
        <title>Feather gene expression reveals the developmental basis of iridescence in African starlings.</title>
        <authorList>
            <person name="Rubenstein D.R."/>
        </authorList>
    </citation>
    <scope>NUCLEOTIDE SEQUENCE</scope>
    <source>
        <strain evidence="5">SS15</strain>
        <tissue evidence="5">Liver</tissue>
    </source>
</reference>